<evidence type="ECO:0000313" key="1">
    <source>
        <dbReference type="EMBL" id="OCW23213.1"/>
    </source>
</evidence>
<sequence length="105" mass="11534">MTSTSFRSPQPGCQELFRTPPAEALTGAETDAAARDPIIASNAHAVETQRMKAFVDQRKFQAPVADDFSRGMQVEEKRAHADASSLKNTGLLNSLAAWWRKQKTS</sequence>
<name>A0ABX2YQW5_9PSED</name>
<gene>
    <name evidence="1" type="ORF">BBG20_22270</name>
</gene>
<evidence type="ECO:0008006" key="3">
    <source>
        <dbReference type="Google" id="ProtNLM"/>
    </source>
</evidence>
<keyword evidence="2" id="KW-1185">Reference proteome</keyword>
<proteinExistence type="predicted"/>
<comment type="caution">
    <text evidence="1">The sequence shown here is derived from an EMBL/GenBank/DDBJ whole genome shotgun (WGS) entry which is preliminary data.</text>
</comment>
<reference evidence="1 2" key="1">
    <citation type="submission" date="2016-06" db="EMBL/GenBank/DDBJ databases">
        <title>Draft genome sequence of Pseudomonas sp. S1E40, a novel strain antagonistic activity to fungal plant pathogen.</title>
        <authorList>
            <person name="Tambong J.T."/>
            <person name="Tchagang C."/>
            <person name="Xu R."/>
        </authorList>
    </citation>
    <scope>NUCLEOTIDE SEQUENCE [LARGE SCALE GENOMIC DNA]</scope>
    <source>
        <strain evidence="1 2">S1E40</strain>
    </source>
</reference>
<dbReference type="EMBL" id="MAUE01000033">
    <property type="protein sequence ID" value="OCW23213.1"/>
    <property type="molecule type" value="Genomic_DNA"/>
</dbReference>
<organism evidence="1 2">
    <name type="scientific">Pseudomonas aylmerensis</name>
    <dbReference type="NCBI Taxonomy" id="1869229"/>
    <lineage>
        <taxon>Bacteria</taxon>
        <taxon>Pseudomonadati</taxon>
        <taxon>Pseudomonadota</taxon>
        <taxon>Gammaproteobacteria</taxon>
        <taxon>Pseudomonadales</taxon>
        <taxon>Pseudomonadaceae</taxon>
        <taxon>Pseudomonas</taxon>
    </lineage>
</organism>
<accession>A0ABX2YQW5</accession>
<protein>
    <recommendedName>
        <fullName evidence="3">Type III secretion effector protein</fullName>
    </recommendedName>
</protein>
<dbReference type="Proteomes" id="UP000095081">
    <property type="component" value="Unassembled WGS sequence"/>
</dbReference>
<evidence type="ECO:0000313" key="2">
    <source>
        <dbReference type="Proteomes" id="UP000095081"/>
    </source>
</evidence>